<evidence type="ECO:0000313" key="1">
    <source>
        <dbReference type="EMBL" id="KKL46589.1"/>
    </source>
</evidence>
<gene>
    <name evidence="1" type="ORF">LCGC14_2344060</name>
</gene>
<name>A0A0F9CBY8_9ZZZZ</name>
<reference evidence="1" key="1">
    <citation type="journal article" date="2015" name="Nature">
        <title>Complex archaea that bridge the gap between prokaryotes and eukaryotes.</title>
        <authorList>
            <person name="Spang A."/>
            <person name="Saw J.H."/>
            <person name="Jorgensen S.L."/>
            <person name="Zaremba-Niedzwiedzka K."/>
            <person name="Martijn J."/>
            <person name="Lind A.E."/>
            <person name="van Eijk R."/>
            <person name="Schleper C."/>
            <person name="Guy L."/>
            <person name="Ettema T.J."/>
        </authorList>
    </citation>
    <scope>NUCLEOTIDE SEQUENCE</scope>
</reference>
<proteinExistence type="predicted"/>
<dbReference type="AlphaFoldDB" id="A0A0F9CBY8"/>
<organism evidence="1">
    <name type="scientific">marine sediment metagenome</name>
    <dbReference type="NCBI Taxonomy" id="412755"/>
    <lineage>
        <taxon>unclassified sequences</taxon>
        <taxon>metagenomes</taxon>
        <taxon>ecological metagenomes</taxon>
    </lineage>
</organism>
<comment type="caution">
    <text evidence="1">The sequence shown here is derived from an EMBL/GenBank/DDBJ whole genome shotgun (WGS) entry which is preliminary data.</text>
</comment>
<sequence>MKVTCTLGGGVSFPELRDAKGEVLFPRLRLKKGDNEVSEDHLDALEEKCNPAWFKEICKSLEVGESDDDGPVPMNAADKIDVVKEAETLAELEGLADGEERKTVLAAIDKRLEELEAEE</sequence>
<dbReference type="EMBL" id="LAZR01033975">
    <property type="protein sequence ID" value="KKL46589.1"/>
    <property type="molecule type" value="Genomic_DNA"/>
</dbReference>
<accession>A0A0F9CBY8</accession>
<protein>
    <submittedName>
        <fullName evidence="1">Uncharacterized protein</fullName>
    </submittedName>
</protein>